<dbReference type="GO" id="GO:0006635">
    <property type="term" value="P:fatty acid beta-oxidation"/>
    <property type="evidence" value="ECO:0007669"/>
    <property type="project" value="TreeGrafter"/>
</dbReference>
<dbReference type="EC" id="4.2.1.17" evidence="4"/>
<gene>
    <name evidence="4" type="ORF">EU555_29535</name>
</gene>
<comment type="caution">
    <text evidence="4">The sequence shown here is derived from an EMBL/GenBank/DDBJ whole genome shotgun (WGS) entry which is preliminary data.</text>
</comment>
<reference evidence="4 5" key="1">
    <citation type="submission" date="2019-04" db="EMBL/GenBank/DDBJ databases">
        <authorList>
            <person name="Feng G."/>
            <person name="Zhu H."/>
        </authorList>
    </citation>
    <scope>NUCLEOTIDE SEQUENCE [LARGE SCALE GENOMIC DNA]</scope>
    <source>
        <strain evidence="4 5">6HR-1</strain>
    </source>
</reference>
<sequence length="268" mass="28895">MTTHTRHADGKILAEKAGPVGRLIFNNPEKRNAVSYEMWEAAAAVLQDFAADPAVRVVVVTGAGGKAFVSGADISKFENERAEMEEVRRYGTMTEQVYAGLHAFPKPTIAAIRGFCIGGGLGLAVACDIRLCTTASRFALPAARLGLGYGFAPLRRLADVVGLPSAKEIVFTGRQFSAEEARAMGLAHRAVPDEDLDGLVEEYVAQIGANAPLTVGAAKYILGEVAKDEAARDLDEAKRRVEACFSSEDYREGRRAFMEKRAPRFTGR</sequence>
<dbReference type="InterPro" id="IPR001753">
    <property type="entry name" value="Enoyl-CoA_hydra/iso"/>
</dbReference>
<dbReference type="GO" id="GO:0004300">
    <property type="term" value="F:enoyl-CoA hydratase activity"/>
    <property type="evidence" value="ECO:0007669"/>
    <property type="project" value="UniProtKB-EC"/>
</dbReference>
<protein>
    <submittedName>
        <fullName evidence="4">Enoyl-CoA hydratase</fullName>
        <ecNumber evidence="4">4.2.1.17</ecNumber>
    </submittedName>
</protein>
<dbReference type="AlphaFoldDB" id="A0A4Z0NFU5"/>
<dbReference type="NCBIfam" id="NF004781">
    <property type="entry name" value="PRK06127.1"/>
    <property type="match status" value="1"/>
</dbReference>
<dbReference type="EMBL" id="SRLB01000033">
    <property type="protein sequence ID" value="TGD95121.1"/>
    <property type="molecule type" value="Genomic_DNA"/>
</dbReference>
<organism evidence="4 5">
    <name type="scientific">Methylobacterium nonmethylotrophicum</name>
    <dbReference type="NCBI Taxonomy" id="1141884"/>
    <lineage>
        <taxon>Bacteria</taxon>
        <taxon>Pseudomonadati</taxon>
        <taxon>Pseudomonadota</taxon>
        <taxon>Alphaproteobacteria</taxon>
        <taxon>Hyphomicrobiales</taxon>
        <taxon>Methylobacteriaceae</taxon>
        <taxon>Methylobacterium</taxon>
    </lineage>
</organism>
<dbReference type="InterPro" id="IPR029045">
    <property type="entry name" value="ClpP/crotonase-like_dom_sf"/>
</dbReference>
<accession>A0A4Z0NFU5</accession>
<dbReference type="Pfam" id="PF00378">
    <property type="entry name" value="ECH_1"/>
    <property type="match status" value="1"/>
</dbReference>
<dbReference type="PANTHER" id="PTHR11941:SF54">
    <property type="entry name" value="ENOYL-COA HYDRATASE, MITOCHONDRIAL"/>
    <property type="match status" value="1"/>
</dbReference>
<evidence type="ECO:0000256" key="1">
    <source>
        <dbReference type="ARBA" id="ARBA00005254"/>
    </source>
</evidence>
<dbReference type="Gene3D" id="1.10.12.10">
    <property type="entry name" value="Lyase 2-enoyl-coa Hydratase, Chain A, domain 2"/>
    <property type="match status" value="1"/>
</dbReference>
<dbReference type="InterPro" id="IPR014748">
    <property type="entry name" value="Enoyl-CoA_hydra_C"/>
</dbReference>
<evidence type="ECO:0000256" key="3">
    <source>
        <dbReference type="RuleBase" id="RU003707"/>
    </source>
</evidence>
<keyword evidence="2 4" id="KW-0456">Lyase</keyword>
<dbReference type="SUPFAM" id="SSF52096">
    <property type="entry name" value="ClpP/crotonase"/>
    <property type="match status" value="1"/>
</dbReference>
<evidence type="ECO:0000256" key="2">
    <source>
        <dbReference type="ARBA" id="ARBA00023239"/>
    </source>
</evidence>
<keyword evidence="5" id="KW-1185">Reference proteome</keyword>
<comment type="similarity">
    <text evidence="1 3">Belongs to the enoyl-CoA hydratase/isomerase family.</text>
</comment>
<dbReference type="PROSITE" id="PS00166">
    <property type="entry name" value="ENOYL_COA_HYDRATASE"/>
    <property type="match status" value="1"/>
</dbReference>
<dbReference type="OrthoDB" id="9810797at2"/>
<proteinExistence type="inferred from homology"/>
<dbReference type="InterPro" id="IPR018376">
    <property type="entry name" value="Enoyl-CoA_hyd/isom_CS"/>
</dbReference>
<dbReference type="CDD" id="cd06558">
    <property type="entry name" value="crotonase-like"/>
    <property type="match status" value="1"/>
</dbReference>
<dbReference type="RefSeq" id="WP_135418914.1">
    <property type="nucleotide sequence ID" value="NZ_SRLB01000033.1"/>
</dbReference>
<dbReference type="Proteomes" id="UP000297535">
    <property type="component" value="Unassembled WGS sequence"/>
</dbReference>
<dbReference type="PANTHER" id="PTHR11941">
    <property type="entry name" value="ENOYL-COA HYDRATASE-RELATED"/>
    <property type="match status" value="1"/>
</dbReference>
<evidence type="ECO:0000313" key="5">
    <source>
        <dbReference type="Proteomes" id="UP000297535"/>
    </source>
</evidence>
<dbReference type="Gene3D" id="3.90.226.10">
    <property type="entry name" value="2-enoyl-CoA Hydratase, Chain A, domain 1"/>
    <property type="match status" value="1"/>
</dbReference>
<evidence type="ECO:0000313" key="4">
    <source>
        <dbReference type="EMBL" id="TGD95121.1"/>
    </source>
</evidence>
<name>A0A4Z0NFU5_9HYPH</name>